<proteinExistence type="predicted"/>
<evidence type="ECO:0008006" key="4">
    <source>
        <dbReference type="Google" id="ProtNLM"/>
    </source>
</evidence>
<keyword evidence="3" id="KW-1185">Reference proteome</keyword>
<feature type="transmembrane region" description="Helical" evidence="1">
    <location>
        <begin position="926"/>
        <end position="945"/>
    </location>
</feature>
<keyword evidence="1" id="KW-0812">Transmembrane</keyword>
<organism evidence="2 3">
    <name type="scientific">Desulfuribacillus stibiiarsenatis</name>
    <dbReference type="NCBI Taxonomy" id="1390249"/>
    <lineage>
        <taxon>Bacteria</taxon>
        <taxon>Bacillati</taxon>
        <taxon>Bacillota</taxon>
        <taxon>Desulfuribacillia</taxon>
        <taxon>Desulfuribacillales</taxon>
        <taxon>Desulfuribacillaceae</taxon>
        <taxon>Desulfuribacillus</taxon>
    </lineage>
</organism>
<feature type="transmembrane region" description="Helical" evidence="1">
    <location>
        <begin position="511"/>
        <end position="529"/>
    </location>
</feature>
<dbReference type="EMBL" id="MJAT01000004">
    <property type="protein sequence ID" value="OEH86415.1"/>
    <property type="molecule type" value="Genomic_DNA"/>
</dbReference>
<dbReference type="InterPro" id="IPR027463">
    <property type="entry name" value="AcrB_DN_DC_subdom"/>
</dbReference>
<feature type="transmembrane region" description="Helical" evidence="1">
    <location>
        <begin position="957"/>
        <end position="983"/>
    </location>
</feature>
<dbReference type="Gene3D" id="3.30.70.1440">
    <property type="entry name" value="Multidrug efflux transporter AcrB pore domain"/>
    <property type="match status" value="1"/>
</dbReference>
<gene>
    <name evidence="2" type="ORF">BHU72_13435</name>
</gene>
<dbReference type="Pfam" id="PF00873">
    <property type="entry name" value="ACR_tran"/>
    <property type="match status" value="1"/>
</dbReference>
<dbReference type="PRINTS" id="PR00702">
    <property type="entry name" value="ACRIFLAVINRP"/>
</dbReference>
<dbReference type="InterPro" id="IPR001036">
    <property type="entry name" value="Acrflvin-R"/>
</dbReference>
<comment type="caution">
    <text evidence="2">The sequence shown here is derived from an EMBL/GenBank/DDBJ whole genome shotgun (WGS) entry which is preliminary data.</text>
</comment>
<accession>A0A1E5L8E7</accession>
<dbReference type="AlphaFoldDB" id="A0A1E5L8E7"/>
<evidence type="ECO:0000256" key="1">
    <source>
        <dbReference type="SAM" id="Phobius"/>
    </source>
</evidence>
<feature type="transmembrane region" description="Helical" evidence="1">
    <location>
        <begin position="12"/>
        <end position="32"/>
    </location>
</feature>
<dbReference type="Gene3D" id="3.30.70.1430">
    <property type="entry name" value="Multidrug efflux transporter AcrB pore domain"/>
    <property type="match status" value="2"/>
</dbReference>
<protein>
    <recommendedName>
        <fullName evidence="4">Acriflavin resistance protein</fullName>
    </recommendedName>
</protein>
<name>A0A1E5L8E7_9FIRM</name>
<reference evidence="2 3" key="1">
    <citation type="submission" date="2016-09" db="EMBL/GenBank/DDBJ databases">
        <title>Desulfuribacillus arsenicus sp. nov., an obligately anaerobic, dissimilatory arsenic- and antimonate-reducing bacterium isolated from anoxic sediments.</title>
        <authorList>
            <person name="Abin C.A."/>
            <person name="Hollibaugh J.T."/>
        </authorList>
    </citation>
    <scope>NUCLEOTIDE SEQUENCE [LARGE SCALE GENOMIC DNA]</scope>
    <source>
        <strain evidence="2 3">MLFW-2</strain>
    </source>
</reference>
<evidence type="ECO:0000313" key="3">
    <source>
        <dbReference type="Proteomes" id="UP000095255"/>
    </source>
</evidence>
<dbReference type="RefSeq" id="WP_069701202.1">
    <property type="nucleotide sequence ID" value="NZ_MJAT01000004.1"/>
</dbReference>
<feature type="transmembrane region" description="Helical" evidence="1">
    <location>
        <begin position="824"/>
        <end position="847"/>
    </location>
</feature>
<dbReference type="PANTHER" id="PTHR32063:SF0">
    <property type="entry name" value="SWARMING MOTILITY PROTEIN SWRC"/>
    <property type="match status" value="1"/>
</dbReference>
<dbReference type="Gene3D" id="3.30.70.1320">
    <property type="entry name" value="Multidrug efflux transporter AcrB pore domain like"/>
    <property type="match status" value="1"/>
</dbReference>
<feature type="transmembrane region" description="Helical" evidence="1">
    <location>
        <begin position="353"/>
        <end position="373"/>
    </location>
</feature>
<dbReference type="Gene3D" id="3.30.2090.10">
    <property type="entry name" value="Multidrug efflux transporter AcrB TolC docking domain, DN and DC subdomains"/>
    <property type="match status" value="2"/>
</dbReference>
<feature type="transmembrane region" description="Helical" evidence="1">
    <location>
        <begin position="327"/>
        <end position="346"/>
    </location>
</feature>
<feature type="transmembrane region" description="Helical" evidence="1">
    <location>
        <begin position="379"/>
        <end position="404"/>
    </location>
</feature>
<dbReference type="STRING" id="1390249.BHU72_13435"/>
<dbReference type="OrthoDB" id="9757876at2"/>
<keyword evidence="1" id="KW-1133">Transmembrane helix</keyword>
<dbReference type="SUPFAM" id="SSF82866">
    <property type="entry name" value="Multidrug efflux transporter AcrB transmembrane domain"/>
    <property type="match status" value="2"/>
</dbReference>
<evidence type="ECO:0000313" key="2">
    <source>
        <dbReference type="EMBL" id="OEH86415.1"/>
    </source>
</evidence>
<feature type="transmembrane region" description="Helical" evidence="1">
    <location>
        <begin position="854"/>
        <end position="874"/>
    </location>
</feature>
<feature type="transmembrane region" description="Helical" evidence="1">
    <location>
        <begin position="456"/>
        <end position="482"/>
    </location>
</feature>
<sequence length="1010" mass="113430">MLSFLFKRPLIIFLVSCMVMIAGTIATLLLPIQILPKVDEPTLSVRIVLDKETDLDEVEREVTLPLENVVLYSDIVKRTTATTTTKNVNIHLVMKDSASESQINKLQDTINQQINSVSLKISSSEVKQFSTEDDTFMSIAVVPEDIENETIRNEIRDVLIPNLRQIPELRKIEHNLGTYDEYYVFEMKPGKVQSLQKSAQVIQEIQENFTAPLLGTISYNQSQYRVKSESVVTSPEDIMNFRLSTGELLIDLVDMRMEKKATKVITRLNGKDYYSVDLNISSSESEVKTAKKVRDMLDKIHGNKTTDWQFYYIWDASNFIGQAITELLINIGIGTLVAIGVLFIVFRNVRTILVIAISIPICIMTTLLVLKLFNYSINIMTLMAIGIGTGMIVDACIVVLENIFRKIQMGIEKKEAVLSGTREVMGPVISSVLTTIAVFLPIGYLEGFVGQLTKQLALTVTTALVSSLVVSLTVIPLLSYYLSTKQKESALGSKLTDGYIRILEFCLRSKWIILTGFTVLLVVFSYALVVHVPKNYVPNVSERALYVRFEVDEKTNFSTTKTLLSETAEKIENLQDVQNVFYWADEGRSHRGNFYIHYEPVEEMSMTEEEVNQQIEKAINETIPYSFLTISSGQTDTSGRLQIAVRSSTMADIITEVPLIRDNFMLIQGVTGVESSIAKESVEWSIDFSQQQLDHFGLTRNSVEQYVRTVLNGVKDIKLKVAGKEKTADIVFPKVYRESSDALFQLPIQDRANLTLESVATLSNSPAEANRTRKNGNYEIEMTIYYEKEQRYEIERQVDLFLANYQSQDVYLSYTGTQQEQDEAFINLILAAVVAFALVFFILTVQFNRLRQPFVIMASLPFTLIGVAVGFLITGRVFDIVAMIGIVMLVGIVVNNAIVLIDVINNRRAEGYTVHNAIIDGARTRLRPILTTTLTTVGGLIAMFIGGTNTSDFQTPLATAVIFGLLFSTLVSLLVLPIIYSLFESVAGFFSRRSNKNTEQKQLTEETIHS</sequence>
<dbReference type="Gene3D" id="1.20.1640.10">
    <property type="entry name" value="Multidrug efflux transporter AcrB transmembrane domain"/>
    <property type="match status" value="2"/>
</dbReference>
<dbReference type="GO" id="GO:0005886">
    <property type="term" value="C:plasma membrane"/>
    <property type="evidence" value="ECO:0007669"/>
    <property type="project" value="TreeGrafter"/>
</dbReference>
<keyword evidence="1" id="KW-0472">Membrane</keyword>
<dbReference type="PANTHER" id="PTHR32063">
    <property type="match status" value="1"/>
</dbReference>
<feature type="transmembrane region" description="Helical" evidence="1">
    <location>
        <begin position="880"/>
        <end position="905"/>
    </location>
</feature>
<dbReference type="GO" id="GO:0042910">
    <property type="term" value="F:xenobiotic transmembrane transporter activity"/>
    <property type="evidence" value="ECO:0007669"/>
    <property type="project" value="TreeGrafter"/>
</dbReference>
<dbReference type="Proteomes" id="UP000095255">
    <property type="component" value="Unassembled WGS sequence"/>
</dbReference>
<feature type="transmembrane region" description="Helical" evidence="1">
    <location>
        <begin position="424"/>
        <end position="444"/>
    </location>
</feature>